<dbReference type="InterPro" id="IPR047817">
    <property type="entry name" value="ABC2_TM_bact-type"/>
</dbReference>
<evidence type="ECO:0000313" key="10">
    <source>
        <dbReference type="EMBL" id="ADZ70731.1"/>
    </source>
</evidence>
<comment type="subcellular location">
    <subcellularLocation>
        <location evidence="1">Cell membrane</location>
        <topology evidence="1">Multi-pass membrane protein</topology>
    </subcellularLocation>
</comment>
<feature type="domain" description="ABC transmembrane type-2" evidence="9">
    <location>
        <begin position="129"/>
        <end position="369"/>
    </location>
</feature>
<protein>
    <submittedName>
        <fullName evidence="10">ABC-type transport system, permease component</fullName>
    </submittedName>
</protein>
<evidence type="ECO:0000256" key="1">
    <source>
        <dbReference type="ARBA" id="ARBA00004651"/>
    </source>
</evidence>
<dbReference type="PROSITE" id="PS51012">
    <property type="entry name" value="ABC_TM2"/>
    <property type="match status" value="1"/>
</dbReference>
<dbReference type="HOGENOM" id="CLU_039483_8_1_5"/>
<dbReference type="InterPro" id="IPR013525">
    <property type="entry name" value="ABC2_TM"/>
</dbReference>
<dbReference type="OrthoDB" id="9784671at2"/>
<evidence type="ECO:0000256" key="6">
    <source>
        <dbReference type="ARBA" id="ARBA00022989"/>
    </source>
</evidence>
<keyword evidence="4" id="KW-1003">Cell membrane</keyword>
<keyword evidence="3" id="KW-0813">Transport</keyword>
<name>F2J0P5_POLGS</name>
<feature type="transmembrane region" description="Helical" evidence="8">
    <location>
        <begin position="343"/>
        <end position="364"/>
    </location>
</feature>
<dbReference type="STRING" id="991905.SL003B_2306"/>
<keyword evidence="6 8" id="KW-1133">Transmembrane helix</keyword>
<dbReference type="PATRIC" id="fig|991905.3.peg.2362"/>
<dbReference type="RefSeq" id="WP_013653046.1">
    <property type="nucleotide sequence ID" value="NC_015259.1"/>
</dbReference>
<keyword evidence="7 8" id="KW-0472">Membrane</keyword>
<evidence type="ECO:0000256" key="3">
    <source>
        <dbReference type="ARBA" id="ARBA00022448"/>
    </source>
</evidence>
<evidence type="ECO:0000256" key="2">
    <source>
        <dbReference type="ARBA" id="ARBA00007783"/>
    </source>
</evidence>
<sequence>MRRLKNIFRLGVKELYSLKRDLVLLILIGWAFSAGIYVAAVGRSADLHNTSIAIVDEDRSQLSARILQAFLPPDFKEPEIISFRDIDAGLDTRKYSFVLVIPARFEADLRAGLQPQIQVNIDATTIMQAGTGANFIANVLTQEIRRFSAERGETTSQPLNLVTRYAFNPNLDGMWFGSVMEIINNVTMLTIILTGAAVIREREHGTLEHLLVMPLSPFEIMMAKVWANGFVIIIAVAFSLWIVVEQLLAVPIAGSVPLFLAGATLYLFFASALGILLATVTRSMPQFALLFILIILPMMLLSGAQTPLESQPVLLQSFMRLVPSTQFVSFAQAILYRGAGFDIVWPQFLAVTVVGIALFAFAALRFRRSIATSK</sequence>
<dbReference type="AlphaFoldDB" id="F2J0P5"/>
<reference evidence="10 11" key="1">
    <citation type="journal article" date="2011" name="J. Bacteriol.">
        <title>Complete genome sequence of Polymorphum gilvum SL003B-26A1T, a crude oil-degrading bacterium from oil-polluted saline soil.</title>
        <authorList>
            <person name="Li S.G."/>
            <person name="Tang Y.Q."/>
            <person name="Nie Y."/>
            <person name="Cai M."/>
            <person name="Wu X.L."/>
        </authorList>
    </citation>
    <scope>NUCLEOTIDE SEQUENCE [LARGE SCALE GENOMIC DNA]</scope>
    <source>
        <strain evidence="11">LMG 25793 / CGMCC 1.9160 / SL003B-26A1</strain>
    </source>
</reference>
<dbReference type="eggNOG" id="COG0842">
    <property type="taxonomic scope" value="Bacteria"/>
</dbReference>
<organism evidence="10 11">
    <name type="scientific">Polymorphum gilvum (strain LMG 25793 / CGMCC 1.9160 / SL003B-26A1)</name>
    <dbReference type="NCBI Taxonomy" id="991905"/>
    <lineage>
        <taxon>Bacteria</taxon>
        <taxon>Pseudomonadati</taxon>
        <taxon>Pseudomonadota</taxon>
        <taxon>Alphaproteobacteria</taxon>
        <taxon>Rhodobacterales</taxon>
        <taxon>Paracoccaceae</taxon>
        <taxon>Polymorphum</taxon>
    </lineage>
</organism>
<dbReference type="GO" id="GO:0140359">
    <property type="term" value="F:ABC-type transporter activity"/>
    <property type="evidence" value="ECO:0007669"/>
    <property type="project" value="InterPro"/>
</dbReference>
<feature type="transmembrane region" description="Helical" evidence="8">
    <location>
        <begin position="21"/>
        <end position="40"/>
    </location>
</feature>
<evidence type="ECO:0000256" key="7">
    <source>
        <dbReference type="ARBA" id="ARBA00023136"/>
    </source>
</evidence>
<keyword evidence="11" id="KW-1185">Reference proteome</keyword>
<evidence type="ECO:0000256" key="5">
    <source>
        <dbReference type="ARBA" id="ARBA00022692"/>
    </source>
</evidence>
<evidence type="ECO:0000313" key="11">
    <source>
        <dbReference type="Proteomes" id="UP000008130"/>
    </source>
</evidence>
<dbReference type="eggNOG" id="COG1511">
    <property type="taxonomic scope" value="Bacteria"/>
</dbReference>
<dbReference type="KEGG" id="pgv:SL003B_2306"/>
<comment type="similarity">
    <text evidence="2">Belongs to the ABC-2 integral membrane protein family.</text>
</comment>
<dbReference type="GO" id="GO:0005886">
    <property type="term" value="C:plasma membrane"/>
    <property type="evidence" value="ECO:0007669"/>
    <property type="project" value="UniProtKB-SubCell"/>
</dbReference>
<accession>F2J0P5</accession>
<dbReference type="EMBL" id="CP002568">
    <property type="protein sequence ID" value="ADZ70731.1"/>
    <property type="molecule type" value="Genomic_DNA"/>
</dbReference>
<dbReference type="InterPro" id="IPR051449">
    <property type="entry name" value="ABC-2_transporter_component"/>
</dbReference>
<evidence type="ECO:0000256" key="8">
    <source>
        <dbReference type="SAM" id="Phobius"/>
    </source>
</evidence>
<dbReference type="Gene3D" id="3.40.1710.10">
    <property type="entry name" value="abc type-2 transporter like domain"/>
    <property type="match status" value="1"/>
</dbReference>
<gene>
    <name evidence="10" type="ordered locus">SL003B_2306</name>
</gene>
<proteinExistence type="inferred from homology"/>
<dbReference type="PANTHER" id="PTHR30294:SF47">
    <property type="entry name" value="INNER MEMBRANE TRANSPORT PERMEASE YHHJ"/>
    <property type="match status" value="1"/>
</dbReference>
<feature type="transmembrane region" description="Helical" evidence="8">
    <location>
        <begin position="256"/>
        <end position="280"/>
    </location>
</feature>
<feature type="transmembrane region" description="Helical" evidence="8">
    <location>
        <begin position="220"/>
        <end position="244"/>
    </location>
</feature>
<dbReference type="Proteomes" id="UP000008130">
    <property type="component" value="Chromosome"/>
</dbReference>
<dbReference type="PANTHER" id="PTHR30294">
    <property type="entry name" value="MEMBRANE COMPONENT OF ABC TRANSPORTER YHHJ-RELATED"/>
    <property type="match status" value="1"/>
</dbReference>
<feature type="transmembrane region" description="Helical" evidence="8">
    <location>
        <begin position="287"/>
        <end position="304"/>
    </location>
</feature>
<dbReference type="Pfam" id="PF12698">
    <property type="entry name" value="ABC2_membrane_3"/>
    <property type="match status" value="1"/>
</dbReference>
<feature type="transmembrane region" description="Helical" evidence="8">
    <location>
        <begin position="174"/>
        <end position="199"/>
    </location>
</feature>
<evidence type="ECO:0000259" key="9">
    <source>
        <dbReference type="PROSITE" id="PS51012"/>
    </source>
</evidence>
<keyword evidence="5 8" id="KW-0812">Transmembrane</keyword>
<evidence type="ECO:0000256" key="4">
    <source>
        <dbReference type="ARBA" id="ARBA00022475"/>
    </source>
</evidence>